<keyword evidence="3" id="KW-1185">Reference proteome</keyword>
<accession>A0A3M7QQ45</accession>
<evidence type="ECO:0000256" key="1">
    <source>
        <dbReference type="SAM" id="MobiDB-lite"/>
    </source>
</evidence>
<organism evidence="2 3">
    <name type="scientific">Brachionus plicatilis</name>
    <name type="common">Marine rotifer</name>
    <name type="synonym">Brachionus muelleri</name>
    <dbReference type="NCBI Taxonomy" id="10195"/>
    <lineage>
        <taxon>Eukaryota</taxon>
        <taxon>Metazoa</taxon>
        <taxon>Spiralia</taxon>
        <taxon>Gnathifera</taxon>
        <taxon>Rotifera</taxon>
        <taxon>Eurotatoria</taxon>
        <taxon>Monogononta</taxon>
        <taxon>Pseudotrocha</taxon>
        <taxon>Ploima</taxon>
        <taxon>Brachionidae</taxon>
        <taxon>Brachionus</taxon>
    </lineage>
</organism>
<gene>
    <name evidence="2" type="ORF">BpHYR1_017489</name>
</gene>
<sequence>MKVQVAGRENNVSEVDNDVDMNKNAQEGNRAQETSHHREDKFQAPKINKEIYIPDRPVSSRKPPDRYVAN</sequence>
<protein>
    <submittedName>
        <fullName evidence="2">Uncharacterized protein</fullName>
    </submittedName>
</protein>
<evidence type="ECO:0000313" key="3">
    <source>
        <dbReference type="Proteomes" id="UP000276133"/>
    </source>
</evidence>
<reference evidence="2 3" key="1">
    <citation type="journal article" date="2018" name="Sci. Rep.">
        <title>Genomic signatures of local adaptation to the degree of environmental predictability in rotifers.</title>
        <authorList>
            <person name="Franch-Gras L."/>
            <person name="Hahn C."/>
            <person name="Garcia-Roger E.M."/>
            <person name="Carmona M.J."/>
            <person name="Serra M."/>
            <person name="Gomez A."/>
        </authorList>
    </citation>
    <scope>NUCLEOTIDE SEQUENCE [LARGE SCALE GENOMIC DNA]</scope>
    <source>
        <strain evidence="2">HYR1</strain>
    </source>
</reference>
<dbReference type="Proteomes" id="UP000276133">
    <property type="component" value="Unassembled WGS sequence"/>
</dbReference>
<feature type="compositionally biased region" description="Basic and acidic residues" evidence="1">
    <location>
        <begin position="33"/>
        <end position="53"/>
    </location>
</feature>
<comment type="caution">
    <text evidence="2">The sequence shown here is derived from an EMBL/GenBank/DDBJ whole genome shotgun (WGS) entry which is preliminary data.</text>
</comment>
<evidence type="ECO:0000313" key="2">
    <source>
        <dbReference type="EMBL" id="RNA13078.1"/>
    </source>
</evidence>
<dbReference type="EMBL" id="REGN01005512">
    <property type="protein sequence ID" value="RNA13078.1"/>
    <property type="molecule type" value="Genomic_DNA"/>
</dbReference>
<dbReference type="AlphaFoldDB" id="A0A3M7QQ45"/>
<name>A0A3M7QQ45_BRAPC</name>
<proteinExistence type="predicted"/>
<feature type="compositionally biased region" description="Polar residues" evidence="1">
    <location>
        <begin position="23"/>
        <end position="32"/>
    </location>
</feature>
<feature type="region of interest" description="Disordered" evidence="1">
    <location>
        <begin position="1"/>
        <end position="70"/>
    </location>
</feature>